<feature type="transmembrane region" description="Helical" evidence="6">
    <location>
        <begin position="85"/>
        <end position="104"/>
    </location>
</feature>
<gene>
    <name evidence="7" type="ORF">GCM10007216_13690</name>
</gene>
<comment type="subcellular location">
    <subcellularLocation>
        <location evidence="6">Cell membrane</location>
        <topology evidence="6">Multi-pass membrane protein</topology>
    </subcellularLocation>
    <subcellularLocation>
        <location evidence="1">Membrane</location>
        <topology evidence="1">Multi-pass membrane protein</topology>
    </subcellularLocation>
</comment>
<name>A0ABQ1P091_9BACI</name>
<feature type="transmembrane region" description="Helical" evidence="6">
    <location>
        <begin position="116"/>
        <end position="138"/>
    </location>
</feature>
<evidence type="ECO:0000256" key="6">
    <source>
        <dbReference type="RuleBase" id="RU363041"/>
    </source>
</evidence>
<keyword evidence="4 6" id="KW-1133">Transmembrane helix</keyword>
<evidence type="ECO:0000256" key="5">
    <source>
        <dbReference type="ARBA" id="ARBA00023136"/>
    </source>
</evidence>
<comment type="similarity">
    <text evidence="2 6">Belongs to the 4-toluene sulfonate uptake permease (TSUP) (TC 2.A.102) family.</text>
</comment>
<feature type="transmembrane region" description="Helical" evidence="6">
    <location>
        <begin position="12"/>
        <end position="40"/>
    </location>
</feature>
<dbReference type="InterPro" id="IPR002781">
    <property type="entry name" value="TM_pro_TauE-like"/>
</dbReference>
<evidence type="ECO:0000256" key="1">
    <source>
        <dbReference type="ARBA" id="ARBA00004141"/>
    </source>
</evidence>
<dbReference type="PANTHER" id="PTHR43701:SF2">
    <property type="entry name" value="MEMBRANE TRANSPORTER PROTEIN YJNA-RELATED"/>
    <property type="match status" value="1"/>
</dbReference>
<proteinExistence type="inferred from homology"/>
<dbReference type="EMBL" id="BMCJ01000002">
    <property type="protein sequence ID" value="GGC84297.1"/>
    <property type="molecule type" value="Genomic_DNA"/>
</dbReference>
<feature type="transmembrane region" description="Helical" evidence="6">
    <location>
        <begin position="223"/>
        <end position="242"/>
    </location>
</feature>
<evidence type="ECO:0000313" key="8">
    <source>
        <dbReference type="Proteomes" id="UP000619534"/>
    </source>
</evidence>
<accession>A0ABQ1P091</accession>
<dbReference type="PANTHER" id="PTHR43701">
    <property type="entry name" value="MEMBRANE TRANSPORTER PROTEIN MJ0441-RELATED"/>
    <property type="match status" value="1"/>
</dbReference>
<evidence type="ECO:0000256" key="2">
    <source>
        <dbReference type="ARBA" id="ARBA00009142"/>
    </source>
</evidence>
<keyword evidence="8" id="KW-1185">Reference proteome</keyword>
<evidence type="ECO:0000256" key="4">
    <source>
        <dbReference type="ARBA" id="ARBA00022989"/>
    </source>
</evidence>
<feature type="transmembrane region" description="Helical" evidence="6">
    <location>
        <begin position="150"/>
        <end position="170"/>
    </location>
</feature>
<feature type="transmembrane region" description="Helical" evidence="6">
    <location>
        <begin position="248"/>
        <end position="269"/>
    </location>
</feature>
<sequence length="272" mass="29036">MIKFGIQRMEMVIIVIIYFLIGFISSLVGAMAGLGGGVIIKPVLDFAGHYDLATIGVLSAATVFAMSSVSLIKSGNLEVSVNVKVSSLIAVGSIAGGLIGKWVFNYFVVSLDVDSIIGVVQSIILALILMLILIYFRWSHFFKSYVLKNSLAILLAGLGLGFLSAFLGIGGGPLNVAVLALLFSMNGKEAVINSTFIIFFSQLSALFLVAFTSGYTDLDLSMLGYMIAGGVIGGFIGSSLLYRISEKVVSIVFTVTVFIVMVINIYNVFQYL</sequence>
<comment type="caution">
    <text evidence="7">The sequence shown here is derived from an EMBL/GenBank/DDBJ whole genome shotgun (WGS) entry which is preliminary data.</text>
</comment>
<reference evidence="8" key="1">
    <citation type="journal article" date="2019" name="Int. J. Syst. Evol. Microbiol.">
        <title>The Global Catalogue of Microorganisms (GCM) 10K type strain sequencing project: providing services to taxonomists for standard genome sequencing and annotation.</title>
        <authorList>
            <consortium name="The Broad Institute Genomics Platform"/>
            <consortium name="The Broad Institute Genome Sequencing Center for Infectious Disease"/>
            <person name="Wu L."/>
            <person name="Ma J."/>
        </authorList>
    </citation>
    <scope>NUCLEOTIDE SEQUENCE [LARGE SCALE GENOMIC DNA]</scope>
    <source>
        <strain evidence="8">CCM 7282</strain>
    </source>
</reference>
<protein>
    <recommendedName>
        <fullName evidence="6">Probable membrane transporter protein</fullName>
    </recommendedName>
</protein>
<dbReference type="InterPro" id="IPR051598">
    <property type="entry name" value="TSUP/Inactive_protease-like"/>
</dbReference>
<organism evidence="7 8">
    <name type="scientific">Thalassobacillus devorans</name>
    <dbReference type="NCBI Taxonomy" id="279813"/>
    <lineage>
        <taxon>Bacteria</taxon>
        <taxon>Bacillati</taxon>
        <taxon>Bacillota</taxon>
        <taxon>Bacilli</taxon>
        <taxon>Bacillales</taxon>
        <taxon>Bacillaceae</taxon>
        <taxon>Thalassobacillus</taxon>
    </lineage>
</organism>
<dbReference type="Proteomes" id="UP000619534">
    <property type="component" value="Unassembled WGS sequence"/>
</dbReference>
<dbReference type="RefSeq" id="WP_229717841.1">
    <property type="nucleotide sequence ID" value="NZ_BMCJ01000002.1"/>
</dbReference>
<evidence type="ECO:0000256" key="3">
    <source>
        <dbReference type="ARBA" id="ARBA00022692"/>
    </source>
</evidence>
<dbReference type="Pfam" id="PF01925">
    <property type="entry name" value="TauE"/>
    <property type="match status" value="1"/>
</dbReference>
<keyword evidence="6" id="KW-1003">Cell membrane</keyword>
<keyword evidence="3 6" id="KW-0812">Transmembrane</keyword>
<keyword evidence="5 6" id="KW-0472">Membrane</keyword>
<evidence type="ECO:0000313" key="7">
    <source>
        <dbReference type="EMBL" id="GGC84297.1"/>
    </source>
</evidence>
<feature type="transmembrane region" description="Helical" evidence="6">
    <location>
        <begin position="190"/>
        <end position="211"/>
    </location>
</feature>